<name>A0A0E9PF26_ANGAN</name>
<reference evidence="1" key="1">
    <citation type="submission" date="2014-11" db="EMBL/GenBank/DDBJ databases">
        <authorList>
            <person name="Amaro Gonzalez C."/>
        </authorList>
    </citation>
    <scope>NUCLEOTIDE SEQUENCE</scope>
</reference>
<reference evidence="1" key="2">
    <citation type="journal article" date="2015" name="Fish Shellfish Immunol.">
        <title>Early steps in the European eel (Anguilla anguilla)-Vibrio vulnificus interaction in the gills: Role of the RtxA13 toxin.</title>
        <authorList>
            <person name="Callol A."/>
            <person name="Pajuelo D."/>
            <person name="Ebbesson L."/>
            <person name="Teles M."/>
            <person name="MacKenzie S."/>
            <person name="Amaro C."/>
        </authorList>
    </citation>
    <scope>NUCLEOTIDE SEQUENCE</scope>
</reference>
<dbReference type="EMBL" id="GBXM01105887">
    <property type="protein sequence ID" value="JAH02690.1"/>
    <property type="molecule type" value="Transcribed_RNA"/>
</dbReference>
<sequence>MESAKQMTAFLVDLLKNGRIEGVMYKRFRGKRDELAVITEPQLLE</sequence>
<proteinExistence type="predicted"/>
<protein>
    <submittedName>
        <fullName evidence="1">Uncharacterized protein</fullName>
    </submittedName>
</protein>
<dbReference type="AlphaFoldDB" id="A0A0E9PF26"/>
<evidence type="ECO:0000313" key="1">
    <source>
        <dbReference type="EMBL" id="JAH02690.1"/>
    </source>
</evidence>
<accession>A0A0E9PF26</accession>
<organism evidence="1">
    <name type="scientific">Anguilla anguilla</name>
    <name type="common">European freshwater eel</name>
    <name type="synonym">Muraena anguilla</name>
    <dbReference type="NCBI Taxonomy" id="7936"/>
    <lineage>
        <taxon>Eukaryota</taxon>
        <taxon>Metazoa</taxon>
        <taxon>Chordata</taxon>
        <taxon>Craniata</taxon>
        <taxon>Vertebrata</taxon>
        <taxon>Euteleostomi</taxon>
        <taxon>Actinopterygii</taxon>
        <taxon>Neopterygii</taxon>
        <taxon>Teleostei</taxon>
        <taxon>Anguilliformes</taxon>
        <taxon>Anguillidae</taxon>
        <taxon>Anguilla</taxon>
    </lineage>
</organism>